<name>A0A852TRG7_9ACTN</name>
<sequence length="222" mass="24545">MSDRILAEELLLLLHDPATGRLLGDANRLACGLAGTMLADLALTRRIAIDGDHVYADRYARTGDVDLDGFAERIATEPRNRKVKWWVQKTRSAKLRRRLLQRAVERGVLRHEEDRVLLVFPLNRYFPVRPDQREELRARLHSVLVGERAPDPRSVALLALVGAVRSDRRLFPGLPGGERRRRMKEIVADDRIGQAVHKVIQSVEAATAAAAAGAGAGSDGGS</sequence>
<evidence type="ECO:0000313" key="6">
    <source>
        <dbReference type="Proteomes" id="UP000589036"/>
    </source>
</evidence>
<dbReference type="AlphaFoldDB" id="A0A852TRG7"/>
<dbReference type="EMBL" id="JACCCC010000001">
    <property type="protein sequence ID" value="NYE45273.1"/>
    <property type="molecule type" value="Genomic_DNA"/>
</dbReference>
<keyword evidence="3" id="KW-0446">Lipid-binding</keyword>
<comment type="caution">
    <text evidence="5">The sequence shown here is derived from an EMBL/GenBank/DDBJ whole genome shotgun (WGS) entry which is preliminary data.</text>
</comment>
<keyword evidence="6" id="KW-1185">Reference proteome</keyword>
<accession>A0A852TRG7</accession>
<proteinExistence type="predicted"/>
<dbReference type="Gene3D" id="1.10.3630.10">
    <property type="entry name" value="yeast vps74-n-term truncation variant domain like"/>
    <property type="match status" value="1"/>
</dbReference>
<dbReference type="GO" id="GO:0012505">
    <property type="term" value="C:endomembrane system"/>
    <property type="evidence" value="ECO:0007669"/>
    <property type="project" value="UniProtKB-ARBA"/>
</dbReference>
<gene>
    <name evidence="5" type="ORF">HDA32_000393</name>
</gene>
<reference evidence="5 6" key="1">
    <citation type="submission" date="2020-07" db="EMBL/GenBank/DDBJ databases">
        <title>Sequencing the genomes of 1000 actinobacteria strains.</title>
        <authorList>
            <person name="Klenk H.-P."/>
        </authorList>
    </citation>
    <scope>NUCLEOTIDE SEQUENCE [LARGE SCALE GENOMIC DNA]</scope>
    <source>
        <strain evidence="5 6">CXB654</strain>
    </source>
</reference>
<dbReference type="Pfam" id="PF05719">
    <property type="entry name" value="GPP34"/>
    <property type="match status" value="1"/>
</dbReference>
<keyword evidence="4" id="KW-0472">Membrane</keyword>
<evidence type="ECO:0000256" key="1">
    <source>
        <dbReference type="ARBA" id="ARBA00004255"/>
    </source>
</evidence>
<dbReference type="GO" id="GO:0070273">
    <property type="term" value="F:phosphatidylinositol-4-phosphate binding"/>
    <property type="evidence" value="ECO:0007669"/>
    <property type="project" value="InterPro"/>
</dbReference>
<dbReference type="RefSeq" id="WP_179641530.1">
    <property type="nucleotide sequence ID" value="NZ_BAAAYY010000021.1"/>
</dbReference>
<evidence type="ECO:0000256" key="4">
    <source>
        <dbReference type="ARBA" id="ARBA00023136"/>
    </source>
</evidence>
<evidence type="ECO:0000256" key="2">
    <source>
        <dbReference type="ARBA" id="ARBA00023034"/>
    </source>
</evidence>
<dbReference type="InterPro" id="IPR038261">
    <property type="entry name" value="GPP34-like_sf"/>
</dbReference>
<protein>
    <recommendedName>
        <fullName evidence="7">GPP34 family phosphoprotein</fullName>
    </recommendedName>
</protein>
<evidence type="ECO:0000256" key="3">
    <source>
        <dbReference type="ARBA" id="ARBA00023121"/>
    </source>
</evidence>
<organism evidence="5 6">
    <name type="scientific">Spinactinospora alkalitolerans</name>
    <dbReference type="NCBI Taxonomy" id="687207"/>
    <lineage>
        <taxon>Bacteria</taxon>
        <taxon>Bacillati</taxon>
        <taxon>Actinomycetota</taxon>
        <taxon>Actinomycetes</taxon>
        <taxon>Streptosporangiales</taxon>
        <taxon>Nocardiopsidaceae</taxon>
        <taxon>Spinactinospora</taxon>
    </lineage>
</organism>
<evidence type="ECO:0008006" key="7">
    <source>
        <dbReference type="Google" id="ProtNLM"/>
    </source>
</evidence>
<keyword evidence="2" id="KW-0333">Golgi apparatus</keyword>
<dbReference type="Proteomes" id="UP000589036">
    <property type="component" value="Unassembled WGS sequence"/>
</dbReference>
<dbReference type="InterPro" id="IPR008628">
    <property type="entry name" value="GPP34-like"/>
</dbReference>
<dbReference type="GO" id="GO:0005737">
    <property type="term" value="C:cytoplasm"/>
    <property type="evidence" value="ECO:0007669"/>
    <property type="project" value="UniProtKB-ARBA"/>
</dbReference>
<comment type="subcellular location">
    <subcellularLocation>
        <location evidence="1">Golgi apparatus membrane</location>
        <topology evidence="1">Peripheral membrane protein</topology>
        <orientation evidence="1">Cytoplasmic side</orientation>
    </subcellularLocation>
</comment>
<evidence type="ECO:0000313" key="5">
    <source>
        <dbReference type="EMBL" id="NYE45273.1"/>
    </source>
</evidence>